<sequence>MSHEPLDDQAAPSGHRPPGVVDRALSVLEEARSLPGAERAEAFERFHDALAAALDEESGE</sequence>
<evidence type="ECO:0000313" key="2">
    <source>
        <dbReference type="EMBL" id="MEA5457158.1"/>
    </source>
</evidence>
<gene>
    <name evidence="2" type="ORF">SPF06_20755</name>
</gene>
<keyword evidence="3" id="KW-1185">Reference proteome</keyword>
<dbReference type="Proteomes" id="UP001304769">
    <property type="component" value="Unassembled WGS sequence"/>
</dbReference>
<proteinExistence type="predicted"/>
<evidence type="ECO:0000256" key="1">
    <source>
        <dbReference type="SAM" id="MobiDB-lite"/>
    </source>
</evidence>
<feature type="region of interest" description="Disordered" evidence="1">
    <location>
        <begin position="1"/>
        <end position="20"/>
    </location>
</feature>
<dbReference type="RefSeq" id="WP_323281071.1">
    <property type="nucleotide sequence ID" value="NZ_JAYGGQ010000023.1"/>
</dbReference>
<organism evidence="2 3">
    <name type="scientific">Sinomonas terricola</name>
    <dbReference type="NCBI Taxonomy" id="3110330"/>
    <lineage>
        <taxon>Bacteria</taxon>
        <taxon>Bacillati</taxon>
        <taxon>Actinomycetota</taxon>
        <taxon>Actinomycetes</taxon>
        <taxon>Micrococcales</taxon>
        <taxon>Micrococcaceae</taxon>
        <taxon>Sinomonas</taxon>
    </lineage>
</organism>
<accession>A0ABU5TBT6</accession>
<dbReference type="EMBL" id="JAYGGQ010000023">
    <property type="protein sequence ID" value="MEA5457158.1"/>
    <property type="molecule type" value="Genomic_DNA"/>
</dbReference>
<protein>
    <submittedName>
        <fullName evidence="2">Uncharacterized protein</fullName>
    </submittedName>
</protein>
<name>A0ABU5TBT6_9MICC</name>
<evidence type="ECO:0000313" key="3">
    <source>
        <dbReference type="Proteomes" id="UP001304769"/>
    </source>
</evidence>
<reference evidence="2 3" key="1">
    <citation type="submission" date="2023-12" db="EMBL/GenBank/DDBJ databases">
        <title>Sinomonas terricola sp. nov, isolated from litchi orchard soil in Guangdong, PR China.</title>
        <authorList>
            <person name="Jiaxin W."/>
            <person name="Yang Z."/>
            <person name="Honghui Z."/>
        </authorList>
    </citation>
    <scope>NUCLEOTIDE SEQUENCE [LARGE SCALE GENOMIC DNA]</scope>
    <source>
        <strain evidence="2 3">JGH33</strain>
    </source>
</reference>
<comment type="caution">
    <text evidence="2">The sequence shown here is derived from an EMBL/GenBank/DDBJ whole genome shotgun (WGS) entry which is preliminary data.</text>
</comment>